<dbReference type="EMBL" id="CP028858">
    <property type="protein sequence ID" value="AWB27377.1"/>
    <property type="molecule type" value="Genomic_DNA"/>
</dbReference>
<dbReference type="EC" id="1.1.1.23" evidence="4 11"/>
<keyword evidence="6 11" id="KW-0479">Metal-binding</keyword>
<protein>
    <recommendedName>
        <fullName evidence="5 11">Histidinol dehydrogenase</fullName>
        <shortName evidence="11 12">HDH</shortName>
        <ecNumber evidence="4 11">1.1.1.23</ecNumber>
    </recommendedName>
</protein>
<feature type="binding site" evidence="11 15">
    <location>
        <position position="413"/>
    </location>
    <ligand>
        <name>substrate</name>
    </ligand>
</feature>
<keyword evidence="11 12" id="KW-0028">Amino-acid biosynthesis</keyword>
<dbReference type="NCBIfam" id="TIGR00069">
    <property type="entry name" value="hisD"/>
    <property type="match status" value="1"/>
</dbReference>
<feature type="binding site" evidence="11 14">
    <location>
        <position position="183"/>
    </location>
    <ligand>
        <name>NAD(+)</name>
        <dbReference type="ChEBI" id="CHEBI:57540"/>
    </ligand>
</feature>
<evidence type="ECO:0000256" key="14">
    <source>
        <dbReference type="PIRSR" id="PIRSR000099-2"/>
    </source>
</evidence>
<comment type="catalytic activity">
    <reaction evidence="10 11 12">
        <text>L-histidinol + 2 NAD(+) + H2O = L-histidine + 2 NADH + 3 H(+)</text>
        <dbReference type="Rhea" id="RHEA:20641"/>
        <dbReference type="ChEBI" id="CHEBI:15377"/>
        <dbReference type="ChEBI" id="CHEBI:15378"/>
        <dbReference type="ChEBI" id="CHEBI:57540"/>
        <dbReference type="ChEBI" id="CHEBI:57595"/>
        <dbReference type="ChEBI" id="CHEBI:57699"/>
        <dbReference type="ChEBI" id="CHEBI:57945"/>
        <dbReference type="EC" id="1.1.1.23"/>
    </reaction>
</comment>
<comment type="pathway">
    <text evidence="2 11 12">Amino-acid biosynthesis; L-histidine biosynthesis; L-histidine from 5-phospho-alpha-D-ribose 1-diphosphate: step 9/9.</text>
</comment>
<dbReference type="CDD" id="cd06572">
    <property type="entry name" value="Histidinol_dh"/>
    <property type="match status" value="1"/>
</dbReference>
<sequence>MEPESVSEIGPERREALFERDSGIGEIRTDAREIVEHVRADGDDALRECAAKYDGVEIDAIEITDRAADAYDAIDTAAREAIDQAIANVEAFHARQVPEDWDLEREGVRLGRRYHPLDSAGVYAPGGTAAYPSSAIMGIVPARVAGVDRVVVATPPAEQINPVTLAAIDAAGADAVYQMGGAQAIGALAYGTETVAPVDVVVGPGNRWVTAAKEYVRGDVNIDMLAGPSEVIVVADETTDPDRVAVEMLAQAEHDPNAACVAVLTDREVAERSIERMEARIPDRERADIIREALANESSGVFVASSTAEAIAFANEYAGEHIYVDTADPEATMAEISNYGSAFLGPYTPVAAGDYASGTNHVLPTGGTASLQAGLSVDDFVRSATVQRLDHEGLADLRETITTLADREGLEAHAASVDARFEE</sequence>
<feature type="binding site" evidence="11 16">
    <location>
        <position position="254"/>
    </location>
    <ligand>
        <name>Zn(2+)</name>
        <dbReference type="ChEBI" id="CHEBI:29105"/>
    </ligand>
</feature>
<comment type="function">
    <text evidence="1 11 12">Catalyzes the sequential NAD-dependent oxidations of L-histidinol to L-histidinaldehyde and then to L-histidine.</text>
</comment>
<feature type="binding site" evidence="11 16">
    <location>
        <position position="354"/>
    </location>
    <ligand>
        <name>Zn(2+)</name>
        <dbReference type="ChEBI" id="CHEBI:29105"/>
    </ligand>
</feature>
<reference evidence="18 19" key="1">
    <citation type="submission" date="2018-04" db="EMBL/GenBank/DDBJ databases">
        <title>Halococcoides cellulosivorans gen. nov., sp. nov., an extremely halophilic cellulose-utilizing haloarchaeon from hypersaline lakes.</title>
        <authorList>
            <person name="Sorokin D.Y."/>
            <person name="Toshchakov S.V."/>
            <person name="Samarov N.I."/>
            <person name="Korzhenkov A."/>
            <person name="Kublanov I.V."/>
        </authorList>
    </citation>
    <scope>NUCLEOTIDE SEQUENCE [LARGE SCALE GENOMIC DNA]</scope>
    <source>
        <strain evidence="18 19">HArcel1</strain>
    </source>
</reference>
<dbReference type="InterPro" id="IPR016161">
    <property type="entry name" value="Ald_DH/histidinol_DH"/>
</dbReference>
<dbReference type="Pfam" id="PF00815">
    <property type="entry name" value="Histidinol_dh"/>
    <property type="match status" value="1"/>
</dbReference>
<evidence type="ECO:0000256" key="1">
    <source>
        <dbReference type="ARBA" id="ARBA00003850"/>
    </source>
</evidence>
<dbReference type="GeneID" id="36512143"/>
<gene>
    <name evidence="11 18" type="primary">hisD</name>
    <name evidence="18" type="ORF">HARCEL1_06510</name>
</gene>
<dbReference type="HAMAP" id="MF_01024">
    <property type="entry name" value="HisD"/>
    <property type="match status" value="1"/>
</dbReference>
<dbReference type="KEGG" id="harc:HARCEL1_06510"/>
<dbReference type="PRINTS" id="PR00083">
    <property type="entry name" value="HOLDHDRGNASE"/>
</dbReference>
<organism evidence="18 19">
    <name type="scientific">Halococcoides cellulosivorans</name>
    <dbReference type="NCBI Taxonomy" id="1679096"/>
    <lineage>
        <taxon>Archaea</taxon>
        <taxon>Methanobacteriati</taxon>
        <taxon>Methanobacteriota</taxon>
        <taxon>Stenosarchaea group</taxon>
        <taxon>Halobacteria</taxon>
        <taxon>Halobacteriales</taxon>
        <taxon>Haloarculaceae</taxon>
        <taxon>Halococcoides</taxon>
    </lineage>
</organism>
<feature type="binding site" evidence="11 14">
    <location>
        <position position="206"/>
    </location>
    <ligand>
        <name>NAD(+)</name>
        <dbReference type="ChEBI" id="CHEBI:57540"/>
    </ligand>
</feature>
<evidence type="ECO:0000256" key="7">
    <source>
        <dbReference type="ARBA" id="ARBA00022833"/>
    </source>
</evidence>
<feature type="binding site" evidence="11 15">
    <location>
        <position position="321"/>
    </location>
    <ligand>
        <name>substrate</name>
    </ligand>
</feature>
<dbReference type="FunFam" id="3.40.50.1980:FF:000026">
    <property type="entry name" value="Histidinol dehydrogenase"/>
    <property type="match status" value="1"/>
</dbReference>
<keyword evidence="7 11" id="KW-0862">Zinc</keyword>
<dbReference type="GO" id="GO:0051287">
    <property type="term" value="F:NAD binding"/>
    <property type="evidence" value="ECO:0007669"/>
    <property type="project" value="InterPro"/>
</dbReference>
<dbReference type="Proteomes" id="UP000244727">
    <property type="component" value="Chromosome"/>
</dbReference>
<evidence type="ECO:0000256" key="2">
    <source>
        <dbReference type="ARBA" id="ARBA00004940"/>
    </source>
</evidence>
<feature type="binding site" evidence="11 14">
    <location>
        <position position="123"/>
    </location>
    <ligand>
        <name>NAD(+)</name>
        <dbReference type="ChEBI" id="CHEBI:57540"/>
    </ligand>
</feature>
<dbReference type="Gene3D" id="1.20.5.1300">
    <property type="match status" value="1"/>
</dbReference>
<name>A0A2R4X0Q4_9EURY</name>
<proteinExistence type="inferred from homology"/>
<dbReference type="Gene3D" id="3.40.50.1980">
    <property type="entry name" value="Nitrogenase molybdenum iron protein domain"/>
    <property type="match status" value="2"/>
</dbReference>
<feature type="binding site" evidence="11 15">
    <location>
        <position position="229"/>
    </location>
    <ligand>
        <name>substrate</name>
    </ligand>
</feature>
<keyword evidence="11 12" id="KW-0520">NAD</keyword>
<evidence type="ECO:0000256" key="9">
    <source>
        <dbReference type="ARBA" id="ARBA00023102"/>
    </source>
</evidence>
<feature type="binding site" evidence="11 16">
    <location>
        <position position="413"/>
    </location>
    <ligand>
        <name>Zn(2+)</name>
        <dbReference type="ChEBI" id="CHEBI:29105"/>
    </ligand>
</feature>
<dbReference type="GO" id="GO:0004399">
    <property type="term" value="F:histidinol dehydrogenase activity"/>
    <property type="evidence" value="ECO:0007669"/>
    <property type="project" value="UniProtKB-UniRule"/>
</dbReference>
<dbReference type="FunFam" id="3.40.50.1980:FF:000001">
    <property type="entry name" value="Histidinol dehydrogenase"/>
    <property type="match status" value="1"/>
</dbReference>
<dbReference type="PIRSF" id="PIRSF000099">
    <property type="entry name" value="Histidinol_dh"/>
    <property type="match status" value="1"/>
</dbReference>
<dbReference type="RefSeq" id="WP_108381746.1">
    <property type="nucleotide sequence ID" value="NZ_CP028858.1"/>
</dbReference>
<feature type="active site" description="Proton acceptor" evidence="11 13">
    <location>
        <position position="320"/>
    </location>
</feature>
<dbReference type="AlphaFoldDB" id="A0A2R4X0Q4"/>
<evidence type="ECO:0000256" key="8">
    <source>
        <dbReference type="ARBA" id="ARBA00023002"/>
    </source>
</evidence>
<dbReference type="GO" id="GO:0000105">
    <property type="term" value="P:L-histidine biosynthetic process"/>
    <property type="evidence" value="ECO:0007669"/>
    <property type="project" value="UniProtKB-UniRule"/>
</dbReference>
<dbReference type="InterPro" id="IPR001692">
    <property type="entry name" value="Histidinol_DH_CS"/>
</dbReference>
<evidence type="ECO:0000256" key="5">
    <source>
        <dbReference type="ARBA" id="ARBA00016531"/>
    </source>
</evidence>
<evidence type="ECO:0000313" key="19">
    <source>
        <dbReference type="Proteomes" id="UP000244727"/>
    </source>
</evidence>
<evidence type="ECO:0000256" key="4">
    <source>
        <dbReference type="ARBA" id="ARBA00012965"/>
    </source>
</evidence>
<evidence type="ECO:0000256" key="12">
    <source>
        <dbReference type="PIRNR" id="PIRNR000099"/>
    </source>
</evidence>
<comment type="similarity">
    <text evidence="3 11 12 17">Belongs to the histidinol dehydrogenase family.</text>
</comment>
<feature type="binding site" evidence="11 15">
    <location>
        <position position="354"/>
    </location>
    <ligand>
        <name>substrate</name>
    </ligand>
</feature>
<evidence type="ECO:0000256" key="6">
    <source>
        <dbReference type="ARBA" id="ARBA00022723"/>
    </source>
</evidence>
<evidence type="ECO:0000313" key="18">
    <source>
        <dbReference type="EMBL" id="AWB27377.1"/>
    </source>
</evidence>
<evidence type="ECO:0000256" key="11">
    <source>
        <dbReference type="HAMAP-Rule" id="MF_01024"/>
    </source>
</evidence>
<feature type="binding site" evidence="11 15">
    <location>
        <position position="251"/>
    </location>
    <ligand>
        <name>substrate</name>
    </ligand>
</feature>
<comment type="cofactor">
    <cofactor evidence="11 16">
        <name>Zn(2+)</name>
        <dbReference type="ChEBI" id="CHEBI:29105"/>
    </cofactor>
    <text evidence="11 16">Binds 1 zinc ion per subunit.</text>
</comment>
<dbReference type="GO" id="GO:0008270">
    <property type="term" value="F:zinc ion binding"/>
    <property type="evidence" value="ECO:0007669"/>
    <property type="project" value="UniProtKB-UniRule"/>
</dbReference>
<keyword evidence="8 11" id="KW-0560">Oxidoreductase</keyword>
<keyword evidence="9 11" id="KW-0368">Histidine biosynthesis</keyword>
<evidence type="ECO:0000256" key="13">
    <source>
        <dbReference type="PIRSR" id="PIRSR000099-1"/>
    </source>
</evidence>
<evidence type="ECO:0000256" key="3">
    <source>
        <dbReference type="ARBA" id="ARBA00010178"/>
    </source>
</evidence>
<feature type="active site" description="Proton acceptor" evidence="11 13">
    <location>
        <position position="321"/>
    </location>
</feature>
<evidence type="ECO:0000256" key="15">
    <source>
        <dbReference type="PIRSR" id="PIRSR000099-3"/>
    </source>
</evidence>
<evidence type="ECO:0000256" key="10">
    <source>
        <dbReference type="ARBA" id="ARBA00049489"/>
    </source>
</evidence>
<dbReference type="PANTHER" id="PTHR21256">
    <property type="entry name" value="HISTIDINOL DEHYDROGENASE HDH"/>
    <property type="match status" value="1"/>
</dbReference>
<dbReference type="UniPathway" id="UPA00031">
    <property type="reaction ID" value="UER00014"/>
</dbReference>
<feature type="binding site" evidence="11 15">
    <location>
        <position position="408"/>
    </location>
    <ligand>
        <name>substrate</name>
    </ligand>
</feature>
<feature type="binding site" evidence="11 16">
    <location>
        <position position="251"/>
    </location>
    <ligand>
        <name>Zn(2+)</name>
        <dbReference type="ChEBI" id="CHEBI:29105"/>
    </ligand>
</feature>
<dbReference type="InterPro" id="IPR022695">
    <property type="entry name" value="Histidinol_DH_monofunct"/>
</dbReference>
<dbReference type="SUPFAM" id="SSF53720">
    <property type="entry name" value="ALDH-like"/>
    <property type="match status" value="1"/>
</dbReference>
<dbReference type="InterPro" id="IPR012131">
    <property type="entry name" value="Hstdl_DH"/>
</dbReference>
<evidence type="ECO:0000256" key="17">
    <source>
        <dbReference type="RuleBase" id="RU004175"/>
    </source>
</evidence>
<accession>A0A2R4X0Q4</accession>
<dbReference type="PROSITE" id="PS00611">
    <property type="entry name" value="HISOL_DEHYDROGENASE"/>
    <property type="match status" value="1"/>
</dbReference>
<evidence type="ECO:0000256" key="16">
    <source>
        <dbReference type="PIRSR" id="PIRSR000099-4"/>
    </source>
</evidence>
<keyword evidence="19" id="KW-1185">Reference proteome</keyword>
<dbReference type="GO" id="GO:0005737">
    <property type="term" value="C:cytoplasm"/>
    <property type="evidence" value="ECO:0007669"/>
    <property type="project" value="TreeGrafter"/>
</dbReference>
<feature type="binding site" evidence="11 15">
    <location>
        <position position="254"/>
    </location>
    <ligand>
        <name>substrate</name>
    </ligand>
</feature>
<dbReference type="PANTHER" id="PTHR21256:SF2">
    <property type="entry name" value="HISTIDINE BIOSYNTHESIS TRIFUNCTIONAL PROTEIN"/>
    <property type="match status" value="1"/>
</dbReference>